<dbReference type="OrthoDB" id="9781691at2"/>
<name>A0A1X7BW58_9RHOB</name>
<dbReference type="Proteomes" id="UP000193224">
    <property type="component" value="Unassembled WGS sequence"/>
</dbReference>
<evidence type="ECO:0000256" key="1">
    <source>
        <dbReference type="SAM" id="Coils"/>
    </source>
</evidence>
<dbReference type="EMBL" id="FWXB01000017">
    <property type="protein sequence ID" value="SMC13877.1"/>
    <property type="molecule type" value="Genomic_DNA"/>
</dbReference>
<dbReference type="Pfam" id="PF13181">
    <property type="entry name" value="TPR_8"/>
    <property type="match status" value="1"/>
</dbReference>
<feature type="coiled-coil region" evidence="1">
    <location>
        <begin position="762"/>
        <end position="812"/>
    </location>
</feature>
<feature type="coiled-coil region" evidence="1">
    <location>
        <begin position="652"/>
        <end position="707"/>
    </location>
</feature>
<sequence length="1216" mass="133525">MKHLDNLMSVASIKGTVTDHTAHFDNLVSVLQADPEPDANLKSRHKLAQIRMILARANRNFQRGRYQRALRGYRRLQGLIYGLLQPSFNPDIVFNPSLVIPLDTQLFPLLMTTSLDLVEKISPSGIYSSAGSTTLNLPVGVVKDMQPFVNAGVTAETGLAPEVREAAMVGADYMANKQWTKAAEFFQLGLKGISGSGEVQTTAKAAMAMNLGTALLQAGQLDQAQSQLKKAISSYKRAGDTVGQSQALTNQAAAQAKAGDFDGATKTLEEADQLLVQAGGKIPVAPQTFEIKPAQSPATPTAPVTPAFPSGPAVISPVAPTPNFPGVIAGPRGRAAPSSTLVASTAPMVSMPLATNTATLDSNALSGAIDASATAVVINMPAASDGWVVQDLATVVENEAALETKSLAAQFGKTELNLTWQVDEKIDDSAVIDALYKTRLKSDDLALLNFRYDLDSDFSLRLPHLYYFSLPVKIGDCYRELGQYDEAIASFRDAANYEFLNEVVEMPALWLRLAETALLSGDLLFRQGKPVDAVDIYAEVMTLEEKAPDDTFLYDGPLDSFGATVAQVIDDLDNAADSDLNPRLTGILVDIRTKLRMIKAGLNFWGIPANYFPIFKFDYLQSVATHFAQLAVQAEREYINFTARGEDEELTRTQIEQSVESAKAEVDLAEEQLDYAQAEADVTQEALDLARLRRQNAEQQRQDFADAAYEMAHLDAASQFAGGPEGYSVSYTYYSPSEGENVTLEGSDAYKVMADAAYKKGMISRDLELANMDRQIAELEQNEDLAEAQVDAAEARVDVAEQQLNIAQLHQDHAEELLDQFEDQTFTPEVWFQLGAHMRWISASHMYRALQVAHKMELAYELETGFKVNAIKDSYNTNIVSGLLSADYLLKDIEYFTFHRIMQSKAKDVPIKQEFSLASLNPQGFATIFKQTGILDFDLALADFDRAYPGSYMRKIKKVEMVVEGLLPPGGVHGTLKNTGISRDRRKNGDVFFRLQPRETLWLSEYSPKADIAIYQPDNRVLDVFEHCGVASGWTLEIPPHANDLDYSTISDVRMIVYYTAQHDPLLETAIRSNLPTTGSEAAVIPFRILLPDAYFAFLDTGEMNFDLRAADFAYNQENLAIKEVAIRVVRQDGADPSGISLTVETGGDQGQDTTDANGTVRSDPNDPAPLNALRGNPVIADWRVAAPEVDNPGFDRSTIRDVFLFLEYDFDYRGL</sequence>
<proteinExistence type="predicted"/>
<dbReference type="SUPFAM" id="SSF48452">
    <property type="entry name" value="TPR-like"/>
    <property type="match status" value="1"/>
</dbReference>
<dbReference type="Pfam" id="PF18276">
    <property type="entry name" value="TcA_TcB_BD"/>
    <property type="match status" value="1"/>
</dbReference>
<dbReference type="AlphaFoldDB" id="A0A1X7BW58"/>
<protein>
    <submittedName>
        <fullName evidence="4">Tetratricopeptide repeat protein</fullName>
    </submittedName>
</protein>
<dbReference type="InterPro" id="IPR019734">
    <property type="entry name" value="TPR_rpt"/>
</dbReference>
<feature type="compositionally biased region" description="Polar residues" evidence="2">
    <location>
        <begin position="1151"/>
        <end position="1163"/>
    </location>
</feature>
<evidence type="ECO:0000259" key="3">
    <source>
        <dbReference type="Pfam" id="PF18276"/>
    </source>
</evidence>
<accession>A0A1X7BW58</accession>
<dbReference type="InterPro" id="IPR011990">
    <property type="entry name" value="TPR-like_helical_dom_sf"/>
</dbReference>
<reference evidence="4 5" key="1">
    <citation type="submission" date="2017-03" db="EMBL/GenBank/DDBJ databases">
        <authorList>
            <person name="Afonso C.L."/>
            <person name="Miller P.J."/>
            <person name="Scott M.A."/>
            <person name="Spackman E."/>
            <person name="Goraichik I."/>
            <person name="Dimitrov K.M."/>
            <person name="Suarez D.L."/>
            <person name="Swayne D.E."/>
        </authorList>
    </citation>
    <scope>NUCLEOTIDE SEQUENCE [LARGE SCALE GENOMIC DNA]</scope>
    <source>
        <strain evidence="4 5">CECT 7745</strain>
    </source>
</reference>
<evidence type="ECO:0000313" key="5">
    <source>
        <dbReference type="Proteomes" id="UP000193224"/>
    </source>
</evidence>
<keyword evidence="1" id="KW-0175">Coiled coil</keyword>
<evidence type="ECO:0000256" key="2">
    <source>
        <dbReference type="SAM" id="MobiDB-lite"/>
    </source>
</evidence>
<gene>
    <name evidence="4" type="ORF">ROA7745_03739</name>
</gene>
<dbReference type="Gene3D" id="1.25.40.10">
    <property type="entry name" value="Tetratricopeptide repeat domain"/>
    <property type="match status" value="2"/>
</dbReference>
<evidence type="ECO:0000313" key="4">
    <source>
        <dbReference type="EMBL" id="SMC13877.1"/>
    </source>
</evidence>
<feature type="region of interest" description="Disordered" evidence="2">
    <location>
        <begin position="1142"/>
        <end position="1171"/>
    </location>
</feature>
<dbReference type="RefSeq" id="WP_085801800.1">
    <property type="nucleotide sequence ID" value="NZ_FWXB01000017.1"/>
</dbReference>
<dbReference type="InterPro" id="IPR040840">
    <property type="entry name" value="TcA_TcB_BD"/>
</dbReference>
<keyword evidence="5" id="KW-1185">Reference proteome</keyword>
<feature type="domain" description="Tc toxin complex TcA C-terminal TcB-binding" evidence="3">
    <location>
        <begin position="789"/>
        <end position="1061"/>
    </location>
</feature>
<organism evidence="4 5">
    <name type="scientific">Roseovarius aestuarii</name>
    <dbReference type="NCBI Taxonomy" id="475083"/>
    <lineage>
        <taxon>Bacteria</taxon>
        <taxon>Pseudomonadati</taxon>
        <taxon>Pseudomonadota</taxon>
        <taxon>Alphaproteobacteria</taxon>
        <taxon>Rhodobacterales</taxon>
        <taxon>Roseobacteraceae</taxon>
        <taxon>Roseovarius</taxon>
    </lineage>
</organism>